<evidence type="ECO:0000313" key="1">
    <source>
        <dbReference type="EMBL" id="EGF89675.1"/>
    </source>
</evidence>
<dbReference type="STRING" id="715226.ABI_40980"/>
<protein>
    <submittedName>
        <fullName evidence="1">Uncharacterized protein</fullName>
    </submittedName>
</protein>
<accession>F4QSF5</accession>
<evidence type="ECO:0000313" key="2">
    <source>
        <dbReference type="Proteomes" id="UP000006512"/>
    </source>
</evidence>
<dbReference type="HOGENOM" id="CLU_757898_0_0_5"/>
<organism evidence="1 2">
    <name type="scientific">Asticcacaulis biprosthecium C19</name>
    <dbReference type="NCBI Taxonomy" id="715226"/>
    <lineage>
        <taxon>Bacteria</taxon>
        <taxon>Pseudomonadati</taxon>
        <taxon>Pseudomonadota</taxon>
        <taxon>Alphaproteobacteria</taxon>
        <taxon>Caulobacterales</taxon>
        <taxon>Caulobacteraceae</taxon>
        <taxon>Asticcacaulis</taxon>
    </lineage>
</organism>
<reference evidence="2" key="1">
    <citation type="submission" date="2011-03" db="EMBL/GenBank/DDBJ databases">
        <title>Draft genome sequence of Brevundimonas diminuta.</title>
        <authorList>
            <person name="Brown P.J.B."/>
            <person name="Buechlein A."/>
            <person name="Hemmerich C."/>
            <person name="Brun Y.V."/>
        </authorList>
    </citation>
    <scope>NUCLEOTIDE SEQUENCE [LARGE SCALE GENOMIC DNA]</scope>
    <source>
        <strain evidence="2">C19</strain>
    </source>
</reference>
<keyword evidence="2" id="KW-1185">Reference proteome</keyword>
<proteinExistence type="predicted"/>
<dbReference type="AlphaFoldDB" id="F4QSF5"/>
<dbReference type="eggNOG" id="ENOG5032STV">
    <property type="taxonomic scope" value="Bacteria"/>
</dbReference>
<gene>
    <name evidence="1" type="ORF">ABI_40980</name>
</gene>
<dbReference type="Proteomes" id="UP000006512">
    <property type="component" value="Unassembled WGS sequence"/>
</dbReference>
<dbReference type="EMBL" id="GL883080">
    <property type="protein sequence ID" value="EGF89675.1"/>
    <property type="molecule type" value="Genomic_DNA"/>
</dbReference>
<name>F4QSF5_9CAUL</name>
<sequence length="365" mass="40434">MRHVLSSEHFRKGGVMLEISNFIYFPDTSDALRQVERAFGEALPDAPGRLSLIGRLVVSIRLNNPLAGIMRPGRGSYHKPTDTYYVEAFADYERWIVPDWLARIQSYAAALKDAIGRVPKTRLSDAERIALLGLIDRLEETVLGSPPDVLKPLKPMKLIYAADSPRPAIAFDVDSPICFGLSTDAVLVPPENAAAVAASLPKREPEGPRPFKLYRRDGDALHYHEAWANDSEITEHWGVCGHEGDSLRHLYDGLAAGEKVMAAIKRRARQVGFSSLPRSRHRQLVIELPIDGFGTKGDIDTRHKLEDHFDNRLGWLGLGHVDGGSTGSGSMEIFCIVPDVAIARTAVLAELTKLKVDNVRLYEMK</sequence>